<keyword evidence="9" id="KW-1015">Disulfide bond</keyword>
<feature type="region of interest" description="Disordered" evidence="13">
    <location>
        <begin position="467"/>
        <end position="505"/>
    </location>
</feature>
<dbReference type="EMBL" id="LSRL02000005">
    <property type="protein sequence ID" value="TDG52082.1"/>
    <property type="molecule type" value="Genomic_DNA"/>
</dbReference>
<keyword evidence="6" id="KW-0552">Olfaction</keyword>
<dbReference type="GO" id="GO:0005886">
    <property type="term" value="C:plasma membrane"/>
    <property type="evidence" value="ECO:0007669"/>
    <property type="project" value="UniProtKB-SubCell"/>
</dbReference>
<dbReference type="GO" id="GO:0005737">
    <property type="term" value="C:cytoplasm"/>
    <property type="evidence" value="ECO:0007669"/>
    <property type="project" value="TreeGrafter"/>
</dbReference>
<evidence type="ECO:0000256" key="13">
    <source>
        <dbReference type="SAM" id="MobiDB-lite"/>
    </source>
</evidence>
<dbReference type="AlphaFoldDB" id="A0A484BVN9"/>
<comment type="subcellular location">
    <subcellularLocation>
        <location evidence="1">Cell membrane</location>
        <topology evidence="1">Multi-pass membrane protein</topology>
    </subcellularLocation>
</comment>
<dbReference type="PANTHER" id="PTHR11923">
    <property type="entry name" value="SCAVENGER RECEPTOR CLASS B TYPE-1 SR-B1"/>
    <property type="match status" value="1"/>
</dbReference>
<evidence type="ECO:0000256" key="11">
    <source>
        <dbReference type="ARBA" id="ARBA00023180"/>
    </source>
</evidence>
<keyword evidence="4" id="KW-0716">Sensory transduction</keyword>
<dbReference type="GO" id="GO:0005044">
    <property type="term" value="F:scavenger receptor activity"/>
    <property type="evidence" value="ECO:0007669"/>
    <property type="project" value="TreeGrafter"/>
</dbReference>
<dbReference type="GO" id="GO:0007608">
    <property type="term" value="P:sensory perception of smell"/>
    <property type="evidence" value="ECO:0007669"/>
    <property type="project" value="UniProtKB-KW"/>
</dbReference>
<reference evidence="15 16" key="1">
    <citation type="journal article" date="2019" name="J. Hered.">
        <title>An Improved Genome Assembly for Drosophila navojoa, the Basal Species in the mojavensis Cluster.</title>
        <authorList>
            <person name="Vanderlinde T."/>
            <person name="Dupim E.G."/>
            <person name="Nazario-Yepiz N.O."/>
            <person name="Carvalho A.B."/>
        </authorList>
    </citation>
    <scope>NUCLEOTIDE SEQUENCE [LARGE SCALE GENOMIC DNA]</scope>
    <source>
        <strain evidence="15">Navoj_Jal97</strain>
        <tissue evidence="15">Whole organism</tissue>
    </source>
</reference>
<keyword evidence="11" id="KW-0325">Glycoprotein</keyword>
<gene>
    <name evidence="15" type="ORF">AWZ03_001363</name>
</gene>
<feature type="transmembrane region" description="Helical" evidence="14">
    <location>
        <begin position="427"/>
        <end position="448"/>
    </location>
</feature>
<evidence type="ECO:0000256" key="7">
    <source>
        <dbReference type="ARBA" id="ARBA00022989"/>
    </source>
</evidence>
<dbReference type="PRINTS" id="PR01609">
    <property type="entry name" value="CD36FAMILY"/>
</dbReference>
<evidence type="ECO:0000313" key="16">
    <source>
        <dbReference type="Proteomes" id="UP000295192"/>
    </source>
</evidence>
<evidence type="ECO:0000256" key="8">
    <source>
        <dbReference type="ARBA" id="ARBA00023136"/>
    </source>
</evidence>
<dbReference type="Pfam" id="PF01130">
    <property type="entry name" value="CD36"/>
    <property type="match status" value="1"/>
</dbReference>
<evidence type="ECO:0000256" key="1">
    <source>
        <dbReference type="ARBA" id="ARBA00004651"/>
    </source>
</evidence>
<evidence type="ECO:0000256" key="14">
    <source>
        <dbReference type="SAM" id="Phobius"/>
    </source>
</evidence>
<keyword evidence="7 14" id="KW-1133">Transmembrane helix</keyword>
<sequence length="505" mass="56571">MISKQVTLKPGTDIRALWAATPFPLHFYIYVFNVTNPDEVAKGGKPRVQEIGPYVFDEWKDKYDLVDDVVEDTVSYNMRNTFIFNEKASSPLTGEEIITMPHPLLQPAGINVQRERAAMMELVAKALAIVFPDANAFLSAKFMDIFFRGISVDCSSDEFAAKALCTVFYTGDVKQAKQVNGTHFLFSFLGQANHSDAGRFTVCRGVKNNKKLGMVVKFANEPEMDVWPGDECNQFIGTDSTVFPPGLKREQGLWAFTPDICRSLGAVYQRKSSYHGMPSLRYTLDLGDISADEKLHCFCKDPEDLSTCPPKGTMDLSPCVSAPLMASMPHFYNGDPKLIQDVDGLHPNEKDHAVFIDFELMSGTPFQAAKRLQFNLDVEPVEGIEQMKHLRKLIMPLFWIEEGVQLNKTYTNLVKYTLFLGLKINSGLRWTLITLSLVGLMSAGYLFYQKSDTLDITLPPKIIKDTNKVANQPRPEKQEQSTAPVAVPIPGVNLSNPKVEPRARY</sequence>
<comment type="similarity">
    <text evidence="2">Belongs to the CD36 family.</text>
</comment>
<accession>A0A484BVN9</accession>
<protein>
    <recommendedName>
        <fullName evidence="12">Sensory neuron membrane protein 1</fullName>
    </recommendedName>
</protein>
<organism evidence="15 16">
    <name type="scientific">Drosophila navojoa</name>
    <name type="common">Fruit fly</name>
    <dbReference type="NCBI Taxonomy" id="7232"/>
    <lineage>
        <taxon>Eukaryota</taxon>
        <taxon>Metazoa</taxon>
        <taxon>Ecdysozoa</taxon>
        <taxon>Arthropoda</taxon>
        <taxon>Hexapoda</taxon>
        <taxon>Insecta</taxon>
        <taxon>Pterygota</taxon>
        <taxon>Neoptera</taxon>
        <taxon>Endopterygota</taxon>
        <taxon>Diptera</taxon>
        <taxon>Brachycera</taxon>
        <taxon>Muscomorpha</taxon>
        <taxon>Ephydroidea</taxon>
        <taxon>Drosophilidae</taxon>
        <taxon>Drosophila</taxon>
    </lineage>
</organism>
<dbReference type="STRING" id="7232.A0A484BVN9"/>
<evidence type="ECO:0000256" key="9">
    <source>
        <dbReference type="ARBA" id="ARBA00023157"/>
    </source>
</evidence>
<evidence type="ECO:0000256" key="4">
    <source>
        <dbReference type="ARBA" id="ARBA00022606"/>
    </source>
</evidence>
<dbReference type="Proteomes" id="UP000295192">
    <property type="component" value="Unassembled WGS sequence"/>
</dbReference>
<keyword evidence="3" id="KW-1003">Cell membrane</keyword>
<proteinExistence type="inferred from homology"/>
<dbReference type="PANTHER" id="PTHR11923:SF69">
    <property type="entry name" value="SENSORY NEURON MEMBRANE PROTEIN 1"/>
    <property type="match status" value="1"/>
</dbReference>
<keyword evidence="16" id="KW-1185">Reference proteome</keyword>
<evidence type="ECO:0000256" key="12">
    <source>
        <dbReference type="ARBA" id="ARBA00040646"/>
    </source>
</evidence>
<evidence type="ECO:0000256" key="5">
    <source>
        <dbReference type="ARBA" id="ARBA00022692"/>
    </source>
</evidence>
<evidence type="ECO:0000313" key="15">
    <source>
        <dbReference type="EMBL" id="TDG52082.1"/>
    </source>
</evidence>
<evidence type="ECO:0000256" key="3">
    <source>
        <dbReference type="ARBA" id="ARBA00022475"/>
    </source>
</evidence>
<keyword evidence="10" id="KW-0675">Receptor</keyword>
<evidence type="ECO:0000256" key="10">
    <source>
        <dbReference type="ARBA" id="ARBA00023170"/>
    </source>
</evidence>
<keyword evidence="5 14" id="KW-0812">Transmembrane</keyword>
<dbReference type="OrthoDB" id="10024078at2759"/>
<dbReference type="InterPro" id="IPR002159">
    <property type="entry name" value="CD36_fam"/>
</dbReference>
<name>A0A484BVN9_DRONA</name>
<evidence type="ECO:0000256" key="2">
    <source>
        <dbReference type="ARBA" id="ARBA00010532"/>
    </source>
</evidence>
<comment type="caution">
    <text evidence="15">The sequence shown here is derived from an EMBL/GenBank/DDBJ whole genome shotgun (WGS) entry which is preliminary data.</text>
</comment>
<dbReference type="OMA" id="QRKSSYH"/>
<evidence type="ECO:0000256" key="6">
    <source>
        <dbReference type="ARBA" id="ARBA00022725"/>
    </source>
</evidence>
<keyword evidence="8 14" id="KW-0472">Membrane</keyword>